<dbReference type="Pfam" id="PF12611">
    <property type="entry name" value="Flagellar_put"/>
    <property type="match status" value="1"/>
</dbReference>
<keyword evidence="1" id="KW-0282">Flagellum</keyword>
<keyword evidence="1" id="KW-0969">Cilium</keyword>
<dbReference type="EMBL" id="JBHUHQ010000013">
    <property type="protein sequence ID" value="MFD2044107.1"/>
    <property type="molecule type" value="Genomic_DNA"/>
</dbReference>
<keyword evidence="2" id="KW-1185">Reference proteome</keyword>
<name>A0ABW4VXU7_9BACI</name>
<accession>A0ABW4VXU7</accession>
<dbReference type="NCBIfam" id="TIGR02530">
    <property type="entry name" value="flg_new"/>
    <property type="match status" value="1"/>
</dbReference>
<sequence length="123" mass="13825">MDHRVHQVPHHALQFPNVRKPEVKQPTTSFKDVLATQQELKLSKHATERLSERNIHFNDKQWQTISEKVMEAKEKGVTDSLVVTNDAALVVSAKNNVVVTALGREEASSKIFSNIDGTILIND</sequence>
<gene>
    <name evidence="1" type="ORF">ACFSJF_07515</name>
</gene>
<dbReference type="Proteomes" id="UP001597383">
    <property type="component" value="Unassembled WGS sequence"/>
</dbReference>
<evidence type="ECO:0000313" key="1">
    <source>
        <dbReference type="EMBL" id="MFD2044107.1"/>
    </source>
</evidence>
<dbReference type="InterPro" id="IPR013367">
    <property type="entry name" value="Flagellar_put"/>
</dbReference>
<protein>
    <submittedName>
        <fullName evidence="1">TIGR02530 family flagellar biosynthesis protein</fullName>
    </submittedName>
</protein>
<proteinExistence type="predicted"/>
<dbReference type="RefSeq" id="WP_377555696.1">
    <property type="nucleotide sequence ID" value="NZ_JBHUHQ010000013.1"/>
</dbReference>
<keyword evidence="1" id="KW-0966">Cell projection</keyword>
<organism evidence="1 2">
    <name type="scientific">Ornithinibacillus salinisoli</name>
    <dbReference type="NCBI Taxonomy" id="1848459"/>
    <lineage>
        <taxon>Bacteria</taxon>
        <taxon>Bacillati</taxon>
        <taxon>Bacillota</taxon>
        <taxon>Bacilli</taxon>
        <taxon>Bacillales</taxon>
        <taxon>Bacillaceae</taxon>
        <taxon>Ornithinibacillus</taxon>
    </lineage>
</organism>
<evidence type="ECO:0000313" key="2">
    <source>
        <dbReference type="Proteomes" id="UP001597383"/>
    </source>
</evidence>
<comment type="caution">
    <text evidence="1">The sequence shown here is derived from an EMBL/GenBank/DDBJ whole genome shotgun (WGS) entry which is preliminary data.</text>
</comment>
<reference evidence="2" key="1">
    <citation type="journal article" date="2019" name="Int. J. Syst. Evol. Microbiol.">
        <title>The Global Catalogue of Microorganisms (GCM) 10K type strain sequencing project: providing services to taxonomists for standard genome sequencing and annotation.</title>
        <authorList>
            <consortium name="The Broad Institute Genomics Platform"/>
            <consortium name="The Broad Institute Genome Sequencing Center for Infectious Disease"/>
            <person name="Wu L."/>
            <person name="Ma J."/>
        </authorList>
    </citation>
    <scope>NUCLEOTIDE SEQUENCE [LARGE SCALE GENOMIC DNA]</scope>
    <source>
        <strain evidence="2">R28</strain>
    </source>
</reference>